<comment type="caution">
    <text evidence="1">The sequence shown here is derived from an EMBL/GenBank/DDBJ whole genome shotgun (WGS) entry which is preliminary data.</text>
</comment>
<keyword evidence="2" id="KW-1185">Reference proteome</keyword>
<gene>
    <name evidence="1" type="ORF">N8I77_005150</name>
</gene>
<accession>A0AAD9W6Q0</accession>
<dbReference type="Proteomes" id="UP001265746">
    <property type="component" value="Unassembled WGS sequence"/>
</dbReference>
<sequence length="72" mass="8723">MSPEQAEWLPCNPGAIFWGEFLWDSFGGWVPNDWEDVEMQQQWLLERFEKSEQRRLYYPSSEFFSQQLNKTA</sequence>
<reference evidence="1" key="1">
    <citation type="submission" date="2023-06" db="EMBL/GenBank/DDBJ databases">
        <authorList>
            <person name="Noh H."/>
        </authorList>
    </citation>
    <scope>NUCLEOTIDE SEQUENCE</scope>
    <source>
        <strain evidence="1">DUCC20226</strain>
    </source>
</reference>
<dbReference type="EMBL" id="JAUJFL010000002">
    <property type="protein sequence ID" value="KAK2611827.1"/>
    <property type="molecule type" value="Genomic_DNA"/>
</dbReference>
<protein>
    <submittedName>
        <fullName evidence="1">Uncharacterized protein</fullName>
    </submittedName>
</protein>
<proteinExistence type="predicted"/>
<evidence type="ECO:0000313" key="1">
    <source>
        <dbReference type="EMBL" id="KAK2611827.1"/>
    </source>
</evidence>
<dbReference type="AlphaFoldDB" id="A0AAD9W6Q0"/>
<evidence type="ECO:0000313" key="2">
    <source>
        <dbReference type="Proteomes" id="UP001265746"/>
    </source>
</evidence>
<organism evidence="1 2">
    <name type="scientific">Phomopsis amygdali</name>
    <name type="common">Fusicoccum amygdali</name>
    <dbReference type="NCBI Taxonomy" id="1214568"/>
    <lineage>
        <taxon>Eukaryota</taxon>
        <taxon>Fungi</taxon>
        <taxon>Dikarya</taxon>
        <taxon>Ascomycota</taxon>
        <taxon>Pezizomycotina</taxon>
        <taxon>Sordariomycetes</taxon>
        <taxon>Sordariomycetidae</taxon>
        <taxon>Diaporthales</taxon>
        <taxon>Diaporthaceae</taxon>
        <taxon>Diaporthe</taxon>
    </lineage>
</organism>
<name>A0AAD9W6Q0_PHOAM</name>